<name>A0A1I7SZE8_9PELO</name>
<keyword evidence="1" id="KW-1133">Transmembrane helix</keyword>
<evidence type="ECO:0000313" key="2">
    <source>
        <dbReference type="Proteomes" id="UP000095282"/>
    </source>
</evidence>
<evidence type="ECO:0000256" key="1">
    <source>
        <dbReference type="SAM" id="Phobius"/>
    </source>
</evidence>
<sequence>MSAEIPSMLVTNDESVEVEMDKMTKSFICCLFLFFLLAPLILEFPFFLKTTSLSFDGKLEEKSRKHSVKFLIFVGSGTKEKAEKTRGTMTF</sequence>
<evidence type="ECO:0000313" key="3">
    <source>
        <dbReference type="WBParaSite" id="Csp11.Scaffold409.g1002.t1"/>
    </source>
</evidence>
<reference evidence="3" key="1">
    <citation type="submission" date="2016-11" db="UniProtKB">
        <authorList>
            <consortium name="WormBaseParasite"/>
        </authorList>
    </citation>
    <scope>IDENTIFICATION</scope>
</reference>
<dbReference type="AlphaFoldDB" id="A0A1I7SZE8"/>
<keyword evidence="2" id="KW-1185">Reference proteome</keyword>
<dbReference type="Proteomes" id="UP000095282">
    <property type="component" value="Unplaced"/>
</dbReference>
<protein>
    <submittedName>
        <fullName evidence="3">Ovule protein</fullName>
    </submittedName>
</protein>
<accession>A0A1I7SZE8</accession>
<feature type="transmembrane region" description="Helical" evidence="1">
    <location>
        <begin position="27"/>
        <end position="48"/>
    </location>
</feature>
<keyword evidence="1" id="KW-0472">Membrane</keyword>
<keyword evidence="1" id="KW-0812">Transmembrane</keyword>
<organism evidence="2 3">
    <name type="scientific">Caenorhabditis tropicalis</name>
    <dbReference type="NCBI Taxonomy" id="1561998"/>
    <lineage>
        <taxon>Eukaryota</taxon>
        <taxon>Metazoa</taxon>
        <taxon>Ecdysozoa</taxon>
        <taxon>Nematoda</taxon>
        <taxon>Chromadorea</taxon>
        <taxon>Rhabditida</taxon>
        <taxon>Rhabditina</taxon>
        <taxon>Rhabditomorpha</taxon>
        <taxon>Rhabditoidea</taxon>
        <taxon>Rhabditidae</taxon>
        <taxon>Peloderinae</taxon>
        <taxon>Caenorhabditis</taxon>
    </lineage>
</organism>
<proteinExistence type="predicted"/>
<dbReference type="WBParaSite" id="Csp11.Scaffold409.g1002.t1">
    <property type="protein sequence ID" value="Csp11.Scaffold409.g1002.t1"/>
    <property type="gene ID" value="Csp11.Scaffold409.g1002"/>
</dbReference>